<dbReference type="Pfam" id="PF07238">
    <property type="entry name" value="PilZ"/>
    <property type="match status" value="1"/>
</dbReference>
<dbReference type="SUPFAM" id="SSF141371">
    <property type="entry name" value="PilZ domain-like"/>
    <property type="match status" value="1"/>
</dbReference>
<proteinExistence type="predicted"/>
<dbReference type="GO" id="GO:0035438">
    <property type="term" value="F:cyclic-di-GMP binding"/>
    <property type="evidence" value="ECO:0007669"/>
    <property type="project" value="InterPro"/>
</dbReference>
<accession>A0A859FJE3</accession>
<dbReference type="InterPro" id="IPR009875">
    <property type="entry name" value="PilZ_domain"/>
</dbReference>
<name>A0A859FJE3_9BACI</name>
<keyword evidence="3" id="KW-1185">Reference proteome</keyword>
<dbReference type="AlphaFoldDB" id="A0A859FJE3"/>
<protein>
    <submittedName>
        <fullName evidence="2">PilZ domain-containing protein</fullName>
    </submittedName>
</protein>
<sequence>MVRRRQEALRYEFGTPLDTTFFISKVNGKSYKSKTAKGVVLNISPGGLRLQTALSLPEDSCELTFDVTIQEQTIQPEGVIMWKEKAGEVFTYGIDFTTEDHKDTIMKELKEYAKTHTKKR</sequence>
<evidence type="ECO:0000313" key="3">
    <source>
        <dbReference type="Proteomes" id="UP000318138"/>
    </source>
</evidence>
<evidence type="ECO:0000313" key="2">
    <source>
        <dbReference type="EMBL" id="QKS72885.1"/>
    </source>
</evidence>
<feature type="domain" description="PilZ" evidence="1">
    <location>
        <begin position="29"/>
        <end position="112"/>
    </location>
</feature>
<organism evidence="2 3">
    <name type="scientific">Paenalkalicoccus suaedae</name>
    <dbReference type="NCBI Taxonomy" id="2592382"/>
    <lineage>
        <taxon>Bacteria</taxon>
        <taxon>Bacillati</taxon>
        <taxon>Bacillota</taxon>
        <taxon>Bacilli</taxon>
        <taxon>Bacillales</taxon>
        <taxon>Bacillaceae</taxon>
        <taxon>Paenalkalicoccus</taxon>
    </lineage>
</organism>
<dbReference type="Proteomes" id="UP000318138">
    <property type="component" value="Chromosome"/>
</dbReference>
<dbReference type="RefSeq" id="WP_176010852.1">
    <property type="nucleotide sequence ID" value="NZ_CP041372.2"/>
</dbReference>
<evidence type="ECO:0000259" key="1">
    <source>
        <dbReference type="Pfam" id="PF07238"/>
    </source>
</evidence>
<dbReference type="EMBL" id="CP041372">
    <property type="protein sequence ID" value="QKS72885.1"/>
    <property type="molecule type" value="Genomic_DNA"/>
</dbReference>
<gene>
    <name evidence="2" type="ORF">FLK61_40510</name>
</gene>
<reference evidence="3" key="1">
    <citation type="submission" date="2019-07" db="EMBL/GenBank/DDBJ databases">
        <title>Bacillus alkalisoli sp. nov. isolated from saline soil.</title>
        <authorList>
            <person name="Sun J.-Q."/>
            <person name="Xu L."/>
        </authorList>
    </citation>
    <scope>NUCLEOTIDE SEQUENCE [LARGE SCALE GENOMIC DNA]</scope>
    <source>
        <strain evidence="3">M4U3P1</strain>
    </source>
</reference>
<dbReference type="Gene3D" id="2.40.10.220">
    <property type="entry name" value="predicted glycosyltransferase like domains"/>
    <property type="match status" value="1"/>
</dbReference>
<dbReference type="KEGG" id="psua:FLK61_40510"/>